<evidence type="ECO:0000256" key="2">
    <source>
        <dbReference type="ARBA" id="ARBA00022676"/>
    </source>
</evidence>
<evidence type="ECO:0000256" key="3">
    <source>
        <dbReference type="ARBA" id="ARBA00022679"/>
    </source>
</evidence>
<protein>
    <recommendedName>
        <fullName evidence="8">Fringe-like glycosyltransferase domain-containing protein</fullName>
    </recommendedName>
</protein>
<dbReference type="GO" id="GO:0016757">
    <property type="term" value="F:glycosyltransferase activity"/>
    <property type="evidence" value="ECO:0007669"/>
    <property type="project" value="UniProtKB-KW"/>
</dbReference>
<evidence type="ECO:0000256" key="6">
    <source>
        <dbReference type="ARBA" id="ARBA00022989"/>
    </source>
</evidence>
<organism evidence="9">
    <name type="scientific">Cyprideis torosa</name>
    <dbReference type="NCBI Taxonomy" id="163714"/>
    <lineage>
        <taxon>Eukaryota</taxon>
        <taxon>Metazoa</taxon>
        <taxon>Ecdysozoa</taxon>
        <taxon>Arthropoda</taxon>
        <taxon>Crustacea</taxon>
        <taxon>Oligostraca</taxon>
        <taxon>Ostracoda</taxon>
        <taxon>Podocopa</taxon>
        <taxon>Podocopida</taxon>
        <taxon>Cytherocopina</taxon>
        <taxon>Cytheroidea</taxon>
        <taxon>Cytherideidae</taxon>
        <taxon>Cyprideis</taxon>
    </lineage>
</organism>
<keyword evidence="5" id="KW-0735">Signal-anchor</keyword>
<keyword evidence="6" id="KW-1133">Transmembrane helix</keyword>
<reference evidence="9" key="1">
    <citation type="submission" date="2020-11" db="EMBL/GenBank/DDBJ databases">
        <authorList>
            <person name="Tran Van P."/>
        </authorList>
    </citation>
    <scope>NUCLEOTIDE SEQUENCE</scope>
</reference>
<feature type="non-terminal residue" evidence="9">
    <location>
        <position position="1"/>
    </location>
</feature>
<evidence type="ECO:0000313" key="9">
    <source>
        <dbReference type="EMBL" id="CAD7239679.1"/>
    </source>
</evidence>
<dbReference type="AlphaFoldDB" id="A0A7R8X4L5"/>
<comment type="subcellular location">
    <subcellularLocation>
        <location evidence="1">Membrane</location>
        <topology evidence="1">Single-pass type II membrane protein</topology>
    </subcellularLocation>
</comment>
<proteinExistence type="predicted"/>
<evidence type="ECO:0000256" key="7">
    <source>
        <dbReference type="ARBA" id="ARBA00023136"/>
    </source>
</evidence>
<evidence type="ECO:0000259" key="8">
    <source>
        <dbReference type="Pfam" id="PF02434"/>
    </source>
</evidence>
<keyword evidence="2" id="KW-0328">Glycosyltransferase</keyword>
<keyword evidence="3" id="KW-0808">Transferase</keyword>
<name>A0A7R8X4L5_9CRUS</name>
<evidence type="ECO:0000256" key="1">
    <source>
        <dbReference type="ARBA" id="ARBA00004606"/>
    </source>
</evidence>
<dbReference type="OrthoDB" id="421979at2759"/>
<gene>
    <name evidence="9" type="ORF">CTOB1V02_LOCUS17494</name>
</gene>
<sequence>CYRLKNSSAILGDQDFTIDPSFELAKGISERVNVPLTAADANWCCEDRRRCVTNAVDAIAMLELERTTVKKGGGTTPTTQSGRYLPVSVDGIFFAVKTCSALISSRLPSVLGTWIPHTKYHAFFSDAPG</sequence>
<keyword evidence="4" id="KW-0812">Transmembrane</keyword>
<dbReference type="EMBL" id="OB736453">
    <property type="protein sequence ID" value="CAD7239679.1"/>
    <property type="molecule type" value="Genomic_DNA"/>
</dbReference>
<dbReference type="InterPro" id="IPR003378">
    <property type="entry name" value="Fringe-like_glycosylTrfase"/>
</dbReference>
<dbReference type="Pfam" id="PF02434">
    <property type="entry name" value="Fringe"/>
    <property type="match status" value="1"/>
</dbReference>
<evidence type="ECO:0000256" key="5">
    <source>
        <dbReference type="ARBA" id="ARBA00022968"/>
    </source>
</evidence>
<accession>A0A7R8X4L5</accession>
<dbReference type="GO" id="GO:0016020">
    <property type="term" value="C:membrane"/>
    <property type="evidence" value="ECO:0007669"/>
    <property type="project" value="UniProtKB-SubCell"/>
</dbReference>
<evidence type="ECO:0000256" key="4">
    <source>
        <dbReference type="ARBA" id="ARBA00022692"/>
    </source>
</evidence>
<feature type="non-terminal residue" evidence="9">
    <location>
        <position position="129"/>
    </location>
</feature>
<keyword evidence="7" id="KW-0472">Membrane</keyword>
<feature type="domain" description="Fringe-like glycosyltransferase" evidence="8">
    <location>
        <begin position="87"/>
        <end position="127"/>
    </location>
</feature>